<evidence type="ECO:0000256" key="5">
    <source>
        <dbReference type="ARBA" id="ARBA00022679"/>
    </source>
</evidence>
<organism evidence="11 12">
    <name type="scientific">Iocasia fonsfrigidae</name>
    <dbReference type="NCBI Taxonomy" id="2682810"/>
    <lineage>
        <taxon>Bacteria</taxon>
        <taxon>Bacillati</taxon>
        <taxon>Bacillota</taxon>
        <taxon>Clostridia</taxon>
        <taxon>Halanaerobiales</taxon>
        <taxon>Halanaerobiaceae</taxon>
        <taxon>Iocasia</taxon>
    </lineage>
</organism>
<evidence type="ECO:0000313" key="12">
    <source>
        <dbReference type="Proteomes" id="UP000665020"/>
    </source>
</evidence>
<dbReference type="Pfam" id="PF01192">
    <property type="entry name" value="RNA_pol_Rpb6"/>
    <property type="match status" value="1"/>
</dbReference>
<dbReference type="AlphaFoldDB" id="A0A8A7KDU3"/>
<dbReference type="HAMAP" id="MF_00366">
    <property type="entry name" value="RNApol_bact_RpoZ"/>
    <property type="match status" value="1"/>
</dbReference>
<dbReference type="InterPro" id="IPR003716">
    <property type="entry name" value="DNA-dir_RNA_pol_omega"/>
</dbReference>
<evidence type="ECO:0000256" key="1">
    <source>
        <dbReference type="ARBA" id="ARBA00006711"/>
    </source>
</evidence>
<dbReference type="GO" id="GO:0003899">
    <property type="term" value="F:DNA-directed RNA polymerase activity"/>
    <property type="evidence" value="ECO:0007669"/>
    <property type="project" value="UniProtKB-UniRule"/>
</dbReference>
<comment type="subunit">
    <text evidence="10">The RNAP catalytic core consists of 2 alpha, 1 beta, 1 beta' and 1 omega subunit. When a sigma factor is associated with the core the holoenzyme is formed, which can initiate transcription.</text>
</comment>
<evidence type="ECO:0000256" key="8">
    <source>
        <dbReference type="ARBA" id="ARBA00029924"/>
    </source>
</evidence>
<evidence type="ECO:0000256" key="7">
    <source>
        <dbReference type="ARBA" id="ARBA00023163"/>
    </source>
</evidence>
<dbReference type="GO" id="GO:0000428">
    <property type="term" value="C:DNA-directed RNA polymerase complex"/>
    <property type="evidence" value="ECO:0007669"/>
    <property type="project" value="UniProtKB-KW"/>
</dbReference>
<dbReference type="GO" id="GO:0006351">
    <property type="term" value="P:DNA-templated transcription"/>
    <property type="evidence" value="ECO:0007669"/>
    <property type="project" value="UniProtKB-UniRule"/>
</dbReference>
<evidence type="ECO:0000256" key="3">
    <source>
        <dbReference type="ARBA" id="ARBA00013725"/>
    </source>
</evidence>
<keyword evidence="4 10" id="KW-0240">DNA-directed RNA polymerase</keyword>
<accession>A0A8A7KDU3</accession>
<dbReference type="SUPFAM" id="SSF63562">
    <property type="entry name" value="RPB6/omega subunit-like"/>
    <property type="match status" value="1"/>
</dbReference>
<dbReference type="KEGG" id="ifn:GM661_09215"/>
<name>A0A8A7KDU3_9FIRM</name>
<comment type="similarity">
    <text evidence="1 10">Belongs to the RNA polymerase subunit omega family.</text>
</comment>
<dbReference type="EC" id="2.7.7.6" evidence="2 10"/>
<evidence type="ECO:0000256" key="6">
    <source>
        <dbReference type="ARBA" id="ARBA00022695"/>
    </source>
</evidence>
<evidence type="ECO:0000256" key="2">
    <source>
        <dbReference type="ARBA" id="ARBA00012418"/>
    </source>
</evidence>
<evidence type="ECO:0000256" key="10">
    <source>
        <dbReference type="HAMAP-Rule" id="MF_00366"/>
    </source>
</evidence>
<dbReference type="InterPro" id="IPR036161">
    <property type="entry name" value="RPB6/omega-like_sf"/>
</dbReference>
<dbReference type="Gene3D" id="3.90.940.10">
    <property type="match status" value="1"/>
</dbReference>
<dbReference type="EMBL" id="CP046640">
    <property type="protein sequence ID" value="QTL99966.1"/>
    <property type="molecule type" value="Genomic_DNA"/>
</dbReference>
<reference evidence="11" key="1">
    <citation type="submission" date="2019-12" db="EMBL/GenBank/DDBJ databases">
        <authorList>
            <person name="zhang j."/>
            <person name="sun C.M."/>
        </authorList>
    </citation>
    <scope>NUCLEOTIDE SEQUENCE</scope>
    <source>
        <strain evidence="11">NS-1</strain>
    </source>
</reference>
<dbReference type="GO" id="GO:0003677">
    <property type="term" value="F:DNA binding"/>
    <property type="evidence" value="ECO:0007669"/>
    <property type="project" value="UniProtKB-UniRule"/>
</dbReference>
<keyword evidence="6 10" id="KW-0548">Nucleotidyltransferase</keyword>
<dbReference type="PANTHER" id="PTHR34476">
    <property type="entry name" value="DNA-DIRECTED RNA POLYMERASE SUBUNIT OMEGA"/>
    <property type="match status" value="1"/>
</dbReference>
<comment type="catalytic activity">
    <reaction evidence="9 10">
        <text>RNA(n) + a ribonucleoside 5'-triphosphate = RNA(n+1) + diphosphate</text>
        <dbReference type="Rhea" id="RHEA:21248"/>
        <dbReference type="Rhea" id="RHEA-COMP:14527"/>
        <dbReference type="Rhea" id="RHEA-COMP:17342"/>
        <dbReference type="ChEBI" id="CHEBI:33019"/>
        <dbReference type="ChEBI" id="CHEBI:61557"/>
        <dbReference type="ChEBI" id="CHEBI:140395"/>
        <dbReference type="EC" id="2.7.7.6"/>
    </reaction>
</comment>
<evidence type="ECO:0000256" key="9">
    <source>
        <dbReference type="ARBA" id="ARBA00048552"/>
    </source>
</evidence>
<proteinExistence type="inferred from homology"/>
<dbReference type="NCBIfam" id="TIGR00690">
    <property type="entry name" value="rpoZ"/>
    <property type="match status" value="1"/>
</dbReference>
<protein>
    <recommendedName>
        <fullName evidence="3 10">DNA-directed RNA polymerase subunit omega</fullName>
        <shortName evidence="10">RNAP omega subunit</shortName>
        <ecNumber evidence="2 10">2.7.7.6</ecNumber>
    </recommendedName>
    <alternativeName>
        <fullName evidence="10">RNA polymerase omega subunit</fullName>
    </alternativeName>
    <alternativeName>
        <fullName evidence="8 10">Transcriptase subunit omega</fullName>
    </alternativeName>
</protein>
<dbReference type="Proteomes" id="UP000665020">
    <property type="component" value="Chromosome"/>
</dbReference>
<evidence type="ECO:0000313" key="11">
    <source>
        <dbReference type="EMBL" id="QTL99966.1"/>
    </source>
</evidence>
<gene>
    <name evidence="10" type="primary">rpoZ</name>
    <name evidence="11" type="ORF">GM661_09215</name>
</gene>
<dbReference type="SMART" id="SM01409">
    <property type="entry name" value="RNA_pol_Rpb6"/>
    <property type="match status" value="1"/>
</dbReference>
<dbReference type="PANTHER" id="PTHR34476:SF1">
    <property type="entry name" value="DNA-DIRECTED RNA POLYMERASE SUBUNIT OMEGA"/>
    <property type="match status" value="1"/>
</dbReference>
<keyword evidence="7 10" id="KW-0804">Transcription</keyword>
<keyword evidence="12" id="KW-1185">Reference proteome</keyword>
<keyword evidence="5 10" id="KW-0808">Transferase</keyword>
<evidence type="ECO:0000256" key="4">
    <source>
        <dbReference type="ARBA" id="ARBA00022478"/>
    </source>
</evidence>
<comment type="function">
    <text evidence="10">Promotes RNA polymerase assembly. Latches the N- and C-terminal regions of the beta' subunit thereby facilitating its interaction with the beta and alpha subunits.</text>
</comment>
<sequence length="70" mass="8104">MIYPSLDDLMKKVDSPYSLVILAARRARQLNLGGAGLLEEYRSKKAVSQSLEEIDQEKIKYRTKYKKDIK</sequence>
<dbReference type="InterPro" id="IPR006110">
    <property type="entry name" value="Pol_omega/Rpo6/RPB6"/>
</dbReference>